<evidence type="ECO:0000313" key="10">
    <source>
        <dbReference type="EMBL" id="QHN39705.1"/>
    </source>
</evidence>
<evidence type="ECO:0000259" key="9">
    <source>
        <dbReference type="PROSITE" id="PS50850"/>
    </source>
</evidence>
<dbReference type="InterPro" id="IPR036259">
    <property type="entry name" value="MFS_trans_sf"/>
</dbReference>
<dbReference type="AlphaFoldDB" id="A0A857LN21"/>
<dbReference type="SUPFAM" id="SSF103473">
    <property type="entry name" value="MFS general substrate transporter"/>
    <property type="match status" value="1"/>
</dbReference>
<proteinExistence type="inferred from homology"/>
<sequence>MRSSDGDTFPAEGGIRGRLLVILGALSAFAPISTDLYLPALPDAADDLGTSASGIQITLVVSMIGLGLGQLLMGPLSDRYGRRGPLLVGIVLFTVASLVCAIAPNVAFLAVFRFLQALGGSSGVVIARAIVRDRLDGPRLVELFGVLTVVVSVAPIVAPVLGSAILTVGSWRTIFFALVVIGGLLGAATFAWVPESLAAHRRNTDGVVTGAFRSYGILLRDGRYVAVIATSAAAFGAFFGYITGSPFALQKVHGLSPVLFSVAFGINGLCLMGAARWMRYGNPQRRIAIGAGLMVVATLGLVIAAVTDQLAPILVAFAVLATGYGTIAPNTTALALMRHPERAGAAAALLGGTQFAGGALAGSLVGHGAESGITSLVVVIAAATAVTVVLAAVLARSS</sequence>
<feature type="transmembrane region" description="Helical" evidence="8">
    <location>
        <begin position="110"/>
        <end position="131"/>
    </location>
</feature>
<dbReference type="PROSITE" id="PS50850">
    <property type="entry name" value="MFS"/>
    <property type="match status" value="1"/>
</dbReference>
<keyword evidence="5 8" id="KW-0812">Transmembrane</keyword>
<feature type="transmembrane region" description="Helical" evidence="8">
    <location>
        <begin position="52"/>
        <end position="73"/>
    </location>
</feature>
<dbReference type="PANTHER" id="PTHR23502:SF132">
    <property type="entry name" value="POLYAMINE TRANSPORTER 2-RELATED"/>
    <property type="match status" value="1"/>
</dbReference>
<dbReference type="GO" id="GO:1990961">
    <property type="term" value="P:xenobiotic detoxification by transmembrane export across the plasma membrane"/>
    <property type="evidence" value="ECO:0007669"/>
    <property type="project" value="InterPro"/>
</dbReference>
<feature type="transmembrane region" description="Helical" evidence="8">
    <location>
        <begin position="224"/>
        <end position="242"/>
    </location>
</feature>
<feature type="transmembrane region" description="Helical" evidence="8">
    <location>
        <begin position="20"/>
        <end position="40"/>
    </location>
</feature>
<accession>A0A857LN21</accession>
<feature type="domain" description="Major facilitator superfamily (MFS) profile" evidence="9">
    <location>
        <begin position="19"/>
        <end position="398"/>
    </location>
</feature>
<feature type="transmembrane region" description="Helical" evidence="8">
    <location>
        <begin position="254"/>
        <end position="275"/>
    </location>
</feature>
<dbReference type="PANTHER" id="PTHR23502">
    <property type="entry name" value="MAJOR FACILITATOR SUPERFAMILY"/>
    <property type="match status" value="1"/>
</dbReference>
<dbReference type="RefSeq" id="WP_005183087.1">
    <property type="nucleotide sequence ID" value="NZ_CP045808.1"/>
</dbReference>
<evidence type="ECO:0000256" key="8">
    <source>
        <dbReference type="SAM" id="Phobius"/>
    </source>
</evidence>
<comment type="subcellular location">
    <subcellularLocation>
        <location evidence="1">Cell membrane</location>
        <topology evidence="1">Multi-pass membrane protein</topology>
    </subcellularLocation>
</comment>
<dbReference type="InterPro" id="IPR005829">
    <property type="entry name" value="Sugar_transporter_CS"/>
</dbReference>
<evidence type="ECO:0000256" key="7">
    <source>
        <dbReference type="ARBA" id="ARBA00023136"/>
    </source>
</evidence>
<dbReference type="InterPro" id="IPR004812">
    <property type="entry name" value="Efflux_drug-R_Bcr/CmlA"/>
</dbReference>
<dbReference type="PROSITE" id="PS00216">
    <property type="entry name" value="SUGAR_TRANSPORT_1"/>
    <property type="match status" value="1"/>
</dbReference>
<evidence type="ECO:0000256" key="2">
    <source>
        <dbReference type="ARBA" id="ARBA00006236"/>
    </source>
</evidence>
<protein>
    <submittedName>
        <fullName evidence="10">Bcr/CflA family efflux MFS transporter</fullName>
    </submittedName>
</protein>
<evidence type="ECO:0000256" key="4">
    <source>
        <dbReference type="ARBA" id="ARBA00022475"/>
    </source>
</evidence>
<dbReference type="Gene3D" id="1.20.1720.10">
    <property type="entry name" value="Multidrug resistance protein D"/>
    <property type="match status" value="1"/>
</dbReference>
<feature type="transmembrane region" description="Helical" evidence="8">
    <location>
        <begin position="287"/>
        <end position="307"/>
    </location>
</feature>
<feature type="transmembrane region" description="Helical" evidence="8">
    <location>
        <begin position="343"/>
        <end position="366"/>
    </location>
</feature>
<keyword evidence="4" id="KW-1003">Cell membrane</keyword>
<keyword evidence="7 8" id="KW-0472">Membrane</keyword>
<dbReference type="GO" id="GO:0042910">
    <property type="term" value="F:xenobiotic transmembrane transporter activity"/>
    <property type="evidence" value="ECO:0007669"/>
    <property type="project" value="InterPro"/>
</dbReference>
<dbReference type="GO" id="GO:0005886">
    <property type="term" value="C:plasma membrane"/>
    <property type="evidence" value="ECO:0007669"/>
    <property type="project" value="UniProtKB-SubCell"/>
</dbReference>
<comment type="similarity">
    <text evidence="2">Belongs to the major facilitator superfamily. Bcr/CmlA family.</text>
</comment>
<feature type="transmembrane region" description="Helical" evidence="8">
    <location>
        <begin position="85"/>
        <end position="104"/>
    </location>
</feature>
<name>A0A857LN21_9ACTN</name>
<dbReference type="Pfam" id="PF07690">
    <property type="entry name" value="MFS_1"/>
    <property type="match status" value="1"/>
</dbReference>
<keyword evidence="6 8" id="KW-1133">Transmembrane helix</keyword>
<feature type="transmembrane region" description="Helical" evidence="8">
    <location>
        <begin position="174"/>
        <end position="193"/>
    </location>
</feature>
<dbReference type="InterPro" id="IPR011701">
    <property type="entry name" value="MFS"/>
</dbReference>
<feature type="transmembrane region" description="Helical" evidence="8">
    <location>
        <begin position="313"/>
        <end position="336"/>
    </location>
</feature>
<evidence type="ECO:0000256" key="6">
    <source>
        <dbReference type="ARBA" id="ARBA00022989"/>
    </source>
</evidence>
<reference evidence="10" key="1">
    <citation type="journal article" date="2021" name="Nat. Microbiol.">
        <title>Cocultivation of an ultrasmall environmental parasitic bacterium with lytic ability against bacteria associated with wastewater foams.</title>
        <authorList>
            <person name="Batinovic S."/>
            <person name="Rose J.J.A."/>
            <person name="Ratcliffe J."/>
            <person name="Seviour R.J."/>
            <person name="Petrovski S."/>
        </authorList>
    </citation>
    <scope>NUCLEOTIDE SEQUENCE</scope>
    <source>
        <strain evidence="10">CON44</strain>
    </source>
</reference>
<feature type="transmembrane region" description="Helical" evidence="8">
    <location>
        <begin position="372"/>
        <end position="395"/>
    </location>
</feature>
<dbReference type="EMBL" id="CP045810">
    <property type="protein sequence ID" value="QHN39705.1"/>
    <property type="molecule type" value="Genomic_DNA"/>
</dbReference>
<dbReference type="CDD" id="cd17320">
    <property type="entry name" value="MFS_MdfA_MDR_like"/>
    <property type="match status" value="1"/>
</dbReference>
<evidence type="ECO:0000256" key="5">
    <source>
        <dbReference type="ARBA" id="ARBA00022692"/>
    </source>
</evidence>
<gene>
    <name evidence="10" type="ORF">GII30_11500</name>
</gene>
<evidence type="ECO:0000256" key="1">
    <source>
        <dbReference type="ARBA" id="ARBA00004651"/>
    </source>
</evidence>
<keyword evidence="3" id="KW-0813">Transport</keyword>
<evidence type="ECO:0000256" key="3">
    <source>
        <dbReference type="ARBA" id="ARBA00022448"/>
    </source>
</evidence>
<dbReference type="NCBIfam" id="TIGR00710">
    <property type="entry name" value="efflux_Bcr_CflA"/>
    <property type="match status" value="1"/>
</dbReference>
<feature type="transmembrane region" description="Helical" evidence="8">
    <location>
        <begin position="143"/>
        <end position="168"/>
    </location>
</feature>
<organism evidence="10">
    <name type="scientific">Gordonia amarae</name>
    <dbReference type="NCBI Taxonomy" id="36821"/>
    <lineage>
        <taxon>Bacteria</taxon>
        <taxon>Bacillati</taxon>
        <taxon>Actinomycetota</taxon>
        <taxon>Actinomycetes</taxon>
        <taxon>Mycobacteriales</taxon>
        <taxon>Gordoniaceae</taxon>
        <taxon>Gordonia</taxon>
    </lineage>
</organism>
<dbReference type="InterPro" id="IPR020846">
    <property type="entry name" value="MFS_dom"/>
</dbReference>